<dbReference type="InterPro" id="IPR002571">
    <property type="entry name" value="HrcA"/>
</dbReference>
<dbReference type="Proteomes" id="UP000177324">
    <property type="component" value="Unassembled WGS sequence"/>
</dbReference>
<name>A0A1G1VM72_9BACT</name>
<evidence type="ECO:0000256" key="4">
    <source>
        <dbReference type="ARBA" id="ARBA00023163"/>
    </source>
</evidence>
<evidence type="ECO:0000256" key="3">
    <source>
        <dbReference type="ARBA" id="ARBA00023016"/>
    </source>
</evidence>
<keyword evidence="1 5" id="KW-0678">Repressor</keyword>
<dbReference type="SUPFAM" id="SSF46785">
    <property type="entry name" value="Winged helix' DNA-binding domain"/>
    <property type="match status" value="1"/>
</dbReference>
<dbReference type="PANTHER" id="PTHR34824:SF1">
    <property type="entry name" value="HEAT-INDUCIBLE TRANSCRIPTION REPRESSOR HRCA"/>
    <property type="match status" value="1"/>
</dbReference>
<dbReference type="EMBL" id="MHCH01000043">
    <property type="protein sequence ID" value="OGY16491.1"/>
    <property type="molecule type" value="Genomic_DNA"/>
</dbReference>
<comment type="caution">
    <text evidence="7">The sequence shown here is derived from an EMBL/GenBank/DDBJ whole genome shotgun (WGS) entry which is preliminary data.</text>
</comment>
<keyword evidence="2 5" id="KW-0805">Transcription regulation</keyword>
<comment type="function">
    <text evidence="5">Negative regulator of class I heat shock genes (grpE-dnaK-dnaJ and groELS operons). Prevents heat-shock induction of these operons.</text>
</comment>
<feature type="domain" description="Heat-inducible transcription repressor HrcA C-terminal" evidence="6">
    <location>
        <begin position="72"/>
        <end position="232"/>
    </location>
</feature>
<evidence type="ECO:0000256" key="5">
    <source>
        <dbReference type="HAMAP-Rule" id="MF_00081"/>
    </source>
</evidence>
<evidence type="ECO:0000256" key="1">
    <source>
        <dbReference type="ARBA" id="ARBA00022491"/>
    </source>
</evidence>
<reference evidence="7 8" key="1">
    <citation type="journal article" date="2016" name="Nat. Commun.">
        <title>Thousands of microbial genomes shed light on interconnected biogeochemical processes in an aquifer system.</title>
        <authorList>
            <person name="Anantharaman K."/>
            <person name="Brown C.T."/>
            <person name="Hug L.A."/>
            <person name="Sharon I."/>
            <person name="Castelle C.J."/>
            <person name="Probst A.J."/>
            <person name="Thomas B.C."/>
            <person name="Singh A."/>
            <person name="Wilkins M.J."/>
            <person name="Karaoz U."/>
            <person name="Brodie E.L."/>
            <person name="Williams K.H."/>
            <person name="Hubbard S.S."/>
            <person name="Banfield J.F."/>
        </authorList>
    </citation>
    <scope>NUCLEOTIDE SEQUENCE [LARGE SCALE GENOMIC DNA]</scope>
</reference>
<comment type="similarity">
    <text evidence="5">Belongs to the HrcA family.</text>
</comment>
<dbReference type="InterPro" id="IPR021153">
    <property type="entry name" value="HrcA_C"/>
</dbReference>
<dbReference type="Gene3D" id="1.10.10.10">
    <property type="entry name" value="Winged helix-like DNA-binding domain superfamily/Winged helix DNA-binding domain"/>
    <property type="match status" value="1"/>
</dbReference>
<proteinExistence type="inferred from homology"/>
<protein>
    <recommendedName>
        <fullName evidence="5">Heat-inducible transcription repressor HrcA</fullName>
    </recommendedName>
</protein>
<dbReference type="InterPro" id="IPR036390">
    <property type="entry name" value="WH_DNA-bd_sf"/>
</dbReference>
<evidence type="ECO:0000259" key="6">
    <source>
        <dbReference type="Pfam" id="PF01628"/>
    </source>
</evidence>
<dbReference type="Pfam" id="PF01628">
    <property type="entry name" value="HrcA"/>
    <property type="match status" value="1"/>
</dbReference>
<evidence type="ECO:0000313" key="7">
    <source>
        <dbReference type="EMBL" id="OGY16491.1"/>
    </source>
</evidence>
<sequence>MDLTNRQIQILRAVVEEYSQTAQAVGSEKLDRKYGLGVSPATIRNEMVTLAEMGYLSQPHTSSGRTPTPKAIKFYISELMRERDMSVAEEVAVKEQMWDYRQQLDNLLRQATRVLSEKTGMLGIAATDDQRMYHSGYAHILDIPEFFDIDVTKGVLNLIDEANELWGILEAQPASEESARLPGGQVRILIGEDLGGVSFTPVGMVCAPFHAGGHNGSLGVIGPSRLNYPYVIPLVRYLGKLVNEMGE</sequence>
<dbReference type="STRING" id="1797589.A2784_02660"/>
<dbReference type="PANTHER" id="PTHR34824">
    <property type="entry name" value="HEAT-INDUCIBLE TRANSCRIPTION REPRESSOR HRCA"/>
    <property type="match status" value="1"/>
</dbReference>
<organism evidence="7 8">
    <name type="scientific">Candidatus Chisholmbacteria bacterium RIFCSPHIGHO2_01_FULL_48_12</name>
    <dbReference type="NCBI Taxonomy" id="1797589"/>
    <lineage>
        <taxon>Bacteria</taxon>
        <taxon>Candidatus Chisholmiibacteriota</taxon>
    </lineage>
</organism>
<dbReference type="Gene3D" id="3.30.450.40">
    <property type="match status" value="1"/>
</dbReference>
<dbReference type="GO" id="GO:0003677">
    <property type="term" value="F:DNA binding"/>
    <property type="evidence" value="ECO:0007669"/>
    <property type="project" value="InterPro"/>
</dbReference>
<dbReference type="HAMAP" id="MF_00081">
    <property type="entry name" value="HrcA"/>
    <property type="match status" value="1"/>
</dbReference>
<accession>A0A1G1VM72</accession>
<dbReference type="InterPro" id="IPR029016">
    <property type="entry name" value="GAF-like_dom_sf"/>
</dbReference>
<evidence type="ECO:0000313" key="8">
    <source>
        <dbReference type="Proteomes" id="UP000177324"/>
    </source>
</evidence>
<dbReference type="SUPFAM" id="SSF55781">
    <property type="entry name" value="GAF domain-like"/>
    <property type="match status" value="1"/>
</dbReference>
<dbReference type="AlphaFoldDB" id="A0A1G1VM72"/>
<dbReference type="InterPro" id="IPR036388">
    <property type="entry name" value="WH-like_DNA-bd_sf"/>
</dbReference>
<dbReference type="GO" id="GO:0045892">
    <property type="term" value="P:negative regulation of DNA-templated transcription"/>
    <property type="evidence" value="ECO:0007669"/>
    <property type="project" value="UniProtKB-UniRule"/>
</dbReference>
<keyword evidence="3 5" id="KW-0346">Stress response</keyword>
<keyword evidence="4 5" id="KW-0804">Transcription</keyword>
<gene>
    <name evidence="5" type="primary">hrcA</name>
    <name evidence="7" type="ORF">A2784_02660</name>
</gene>
<evidence type="ECO:0000256" key="2">
    <source>
        <dbReference type="ARBA" id="ARBA00023015"/>
    </source>
</evidence>